<keyword evidence="3" id="KW-0479">Metal-binding</keyword>
<evidence type="ECO:0000256" key="2">
    <source>
        <dbReference type="ARBA" id="ARBA00009805"/>
    </source>
</evidence>
<reference evidence="13" key="1">
    <citation type="submission" date="2025-08" db="UniProtKB">
        <authorList>
            <consortium name="RefSeq"/>
        </authorList>
    </citation>
    <scope>IDENTIFICATION</scope>
    <source>
        <tissue evidence="13">Cell line</tissue>
    </source>
</reference>
<feature type="region of interest" description="Disordered" evidence="11">
    <location>
        <begin position="343"/>
        <end position="362"/>
    </location>
</feature>
<protein>
    <recommendedName>
        <fullName evidence="10">60S ribosomal protein L37</fullName>
    </recommendedName>
</protein>
<evidence type="ECO:0000256" key="4">
    <source>
        <dbReference type="ARBA" id="ARBA00022730"/>
    </source>
</evidence>
<dbReference type="Proteomes" id="UP001652641">
    <property type="component" value="Unplaced"/>
</dbReference>
<evidence type="ECO:0000256" key="10">
    <source>
        <dbReference type="ARBA" id="ARBA00035332"/>
    </source>
</evidence>
<dbReference type="Gene3D" id="2.20.25.30">
    <property type="match status" value="1"/>
</dbReference>
<dbReference type="InterPro" id="IPR011332">
    <property type="entry name" value="Ribosomal_zn-bd"/>
</dbReference>
<dbReference type="Pfam" id="PF14922">
    <property type="entry name" value="FWWh"/>
    <property type="match status" value="1"/>
</dbReference>
<keyword evidence="8" id="KW-0689">Ribosomal protein</keyword>
<evidence type="ECO:0000256" key="5">
    <source>
        <dbReference type="ARBA" id="ARBA00022771"/>
    </source>
</evidence>
<dbReference type="PANTHER" id="PTHR33560:SF1">
    <property type="entry name" value="PROTEIN FAM227A"/>
    <property type="match status" value="1"/>
</dbReference>
<keyword evidence="4" id="KW-0699">rRNA-binding</keyword>
<comment type="similarity">
    <text evidence="1">Belongs to the FAM227 family.</text>
</comment>
<evidence type="ECO:0000256" key="11">
    <source>
        <dbReference type="SAM" id="MobiDB-lite"/>
    </source>
</evidence>
<keyword evidence="6" id="KW-0862">Zinc</keyword>
<dbReference type="RefSeq" id="XP_072602350.1">
    <property type="nucleotide sequence ID" value="XM_072746249.1"/>
</dbReference>
<organism evidence="12 13">
    <name type="scientific">Vulpes vulpes</name>
    <name type="common">Red fox</name>
    <dbReference type="NCBI Taxonomy" id="9627"/>
    <lineage>
        <taxon>Eukaryota</taxon>
        <taxon>Metazoa</taxon>
        <taxon>Chordata</taxon>
        <taxon>Craniata</taxon>
        <taxon>Vertebrata</taxon>
        <taxon>Euteleostomi</taxon>
        <taxon>Mammalia</taxon>
        <taxon>Eutheria</taxon>
        <taxon>Laurasiatheria</taxon>
        <taxon>Carnivora</taxon>
        <taxon>Caniformia</taxon>
        <taxon>Canidae</taxon>
        <taxon>Vulpes</taxon>
    </lineage>
</organism>
<keyword evidence="7" id="KW-0694">RNA-binding</keyword>
<evidence type="ECO:0000256" key="8">
    <source>
        <dbReference type="ARBA" id="ARBA00022980"/>
    </source>
</evidence>
<dbReference type="SUPFAM" id="SSF57829">
    <property type="entry name" value="Zn-binding ribosomal proteins"/>
    <property type="match status" value="1"/>
</dbReference>
<dbReference type="PANTHER" id="PTHR33560">
    <property type="entry name" value="PROTEIN FAM227B"/>
    <property type="match status" value="1"/>
</dbReference>
<proteinExistence type="inferred from homology"/>
<evidence type="ECO:0000256" key="7">
    <source>
        <dbReference type="ARBA" id="ARBA00022884"/>
    </source>
</evidence>
<keyword evidence="5" id="KW-0863">Zinc-finger</keyword>
<gene>
    <name evidence="13" type="primary">FAM227A</name>
</gene>
<evidence type="ECO:0000256" key="9">
    <source>
        <dbReference type="ARBA" id="ARBA00023274"/>
    </source>
</evidence>
<dbReference type="InterPro" id="IPR011331">
    <property type="entry name" value="Ribosomal_eL37/eL43"/>
</dbReference>
<evidence type="ECO:0000256" key="6">
    <source>
        <dbReference type="ARBA" id="ARBA00022833"/>
    </source>
</evidence>
<accession>A0ABM4ZII1</accession>
<evidence type="ECO:0000256" key="1">
    <source>
        <dbReference type="ARBA" id="ARBA00008666"/>
    </source>
</evidence>
<sequence>MLAELYQYPQFNSAVPNRLPNGVNFCDMVGNVVRAERNRLSGKRLPSLLSKAVYTSFCCCFPQSWFNTHEFKSDICNTMSLWISGIYPCLQSYNSWDYSELDPERFRREKIILQRKLLKKYHGQTLVFRKAAKQVKRISQAREYENMLPKQSYPACKSPELTSNFFNIYGKSPLIVHFLQNYASLQQHGKDVLIVRREKTKSIPESVLTYAEVIDLTLSNMKKRKENFHQLNRLHWNEWKYFDEYLKGLQENFLRGAWGVCRGNKMTKRTSSFGKHRNKTHTLCHRCGSKAYHLQKSTCGKCGYPAKQKRKYNWSAKAKRRNTTGTGRMRHLKIVYRRFRHGFREGTTPKPKRAAVAASSSS</sequence>
<dbReference type="GeneID" id="112908700"/>
<dbReference type="Pfam" id="PF01907">
    <property type="entry name" value="Ribosomal_L37e"/>
    <property type="match status" value="1"/>
</dbReference>
<keyword evidence="9" id="KW-0687">Ribonucleoprotein</keyword>
<evidence type="ECO:0000313" key="13">
    <source>
        <dbReference type="RefSeq" id="XP_072602350.1"/>
    </source>
</evidence>
<comment type="similarity">
    <text evidence="2">Belongs to the eukaryotic ribosomal protein eL37 family.</text>
</comment>
<name>A0ABM4ZII1_VULVU</name>
<evidence type="ECO:0000313" key="12">
    <source>
        <dbReference type="Proteomes" id="UP001652641"/>
    </source>
</evidence>
<evidence type="ECO:0000256" key="3">
    <source>
        <dbReference type="ARBA" id="ARBA00022723"/>
    </source>
</evidence>
<dbReference type="InterPro" id="IPR029417">
    <property type="entry name" value="FAM227"/>
</dbReference>
<dbReference type="InterPro" id="IPR001569">
    <property type="entry name" value="Ribosomal_eL37"/>
</dbReference>
<keyword evidence="12" id="KW-1185">Reference proteome</keyword>